<accession>A0A8T2YV77</accession>
<evidence type="ECO:0000313" key="3">
    <source>
        <dbReference type="Proteomes" id="UP000807159"/>
    </source>
</evidence>
<organism evidence="2 3">
    <name type="scientific">Populus deltoides</name>
    <name type="common">Eastern poplar</name>
    <name type="synonym">Eastern cottonwood</name>
    <dbReference type="NCBI Taxonomy" id="3696"/>
    <lineage>
        <taxon>Eukaryota</taxon>
        <taxon>Viridiplantae</taxon>
        <taxon>Streptophyta</taxon>
        <taxon>Embryophyta</taxon>
        <taxon>Tracheophyta</taxon>
        <taxon>Spermatophyta</taxon>
        <taxon>Magnoliopsida</taxon>
        <taxon>eudicotyledons</taxon>
        <taxon>Gunneridae</taxon>
        <taxon>Pentapetalae</taxon>
        <taxon>rosids</taxon>
        <taxon>fabids</taxon>
        <taxon>Malpighiales</taxon>
        <taxon>Salicaceae</taxon>
        <taxon>Saliceae</taxon>
        <taxon>Populus</taxon>
    </lineage>
</organism>
<sequence>MEEGEMIFHGMKRKQLQALCKKHGILANKSNAEMAHLLTLTLKANENPITQGYGEVPNESDSTNVPKKSKNVKFSPDVEIREYEPSVYKGRKRSLVDSGKVNGSLSRARNRVQRTVERHVDKVVLPVVGKKRGRGGEKKGSVGVENVDFSDKPQPPAITKDGGAQLVKGGDNLSRRQLKSREMVIEKNVEGDEGDLVVSRKNSKRGVSRKRGNSEGSALLDEVSLENVSANDNAKPANVPSRPRRSARKNVSTSSLSVELGKSGIVGRSTRSRAKVENVSANDNAKPANVPLRPRRSARKNVSTSSLSVELGKSGIVGRTTRSRVKVENTSVADNKAQTFEVHDECEKVLQTEEPLMGIGSYALGRKSFVPQKGVAVEILTDEGVESGKGKRRSRRNARNKEGTSLSSVDFSKTEIVGRTTRSHSKLEENTSSLTANKSETIEIQDKCEKVLQDEELLKDLGRYTLRRKSMVPPKGVEVVTLPEEGLESVKDIRRSKRNMVKDTDSKSIMQVDISKRARFGAQVAGNACAIEVNKEQNRAVQLGESLKAQGRNASRQKHVTAQKGKVESEGPEVKRETRKQPRNPYLKAVNKVEASVQSRGGIEKAAVPIGHMRRSRRNTVVSSSIFATDELETVEAVGKVGQLKRKRNPMMEKDASAVVGECLVGKPSRLSTKRASKSDLVGYTFLDKTVEKKEQSISALPTMVEEAIFTEEMRNQDTGLILPEATGDKYNFSLNRCEEVFKTSDKKGSQSKTSEMRRTSFFEVSALCSDIQEGIYRKTILQETSSPTSISLTPVSACANQETLKNASQPAVLNEEANIVVGDMEKLDVDDPSCRSTDDGADSGLEKGLERKELGEDLRLASRDVNDCSTEVDRTFALEDGICDLENTGQNITANNNEYEEAPCEDRASPAAGEEMVSLSTEINLEENGDVLTEATEEKQNLISEGNSGDVSQVSRGTRIHELLDGEGTCLSVPEKGTDEGENCSAATVPSQSTGIGKQRLSFSSGDSSVGRNILHQDEKSTTKSNSSCKDGKHVLEEKEAASDALPRSSLKELQDKKEDNIAITSETEVTLHSDSDIASTGVNASPMLSEELSCYNEMIAKINCSIDATVDAPISKFHETVMDMNSGRGMDEESDVEQCETKGEESGCAVVTEHGDDSGCQKVSAKVNANADSCLVHLVSEGTEGFEGKTFDMMMGRSSDFRVSSKEMVNGTNMAREQCAHVVRKETANDALLAELCDYSSGEEVAANLNGNADTSLTPAIYKEIEISGRKNAGSGENTSKSTKGNSMWTDHETLPVGSDSNAGTFAQGMDEHLDEERTAEMSGGDLCDHVNRDGEAADKKPLMVTTERLDMSDTQNEGTPQRNSPLRPSDLCDRIGGAGEAVDKESLMVTAERLDMSNTEDEGTAQSSGPVGLGKQFSDYGKFLNINDAGRSAFTDIASADCEGIGETSNIVMSTELEPGVEAGKFDNLKEGNALELERSTSIASENRISMDVIAAFIKEDVEKVEDDSKLKHSNIDDEKKYSIFALQHVTSKGIAEHSVEELLHENKDDCNVVSKDASKNIEADEAGSVAIGGKICFEKIEDSNNWTEGTPISLKILENNRKKAKKTSLEQELFAESSSGTCGMGSFTDAVSVLHVLLSQAADHIPPQLLTGSDASASFTNWELNLIQGKTEQDQVESDEEALKDNLISNDSEHTTKVNKNVEEISFTNREANLIQENGEQEQVEESDGEALKDSLINNDAEHTVWVNKNVEEILFTNRQVNLILGNGEQHQVEESAGVALKDNSIINDPLDEHGAETSISNNTFDDAPQDLKVDNISYPEIQKTCETGLGAIDRVSSVTPSKMGILEEVGIGGTLQPVIPVEASPETAKCTLQKTSLSCSKLEQNVSSEQLVFDDTYCSLPEITSVCSAVQKNGPVSCEGRFVPQLYCKDMSNYGGEETTCNNRGSNPTEQGEFHREDYEVLIAQNVGSEEVTEALNDATDDTSLETNRSDPREVAIEQANEHPDEVNESALMIGLHCPPQNQQSCQRERESHAIETEAAHCLHKLDVGVFSKEIVDFGNGIVTSPFKCQRDVDSPAGSSFSVSQHHITENDAWELNLFFGENEQDENQTSDTRFLLTNLKNEDAGKVEENIVVTEHATFQVAEEQQGELGQVMDEKIEEAKHTFFTILDELNFEDSEGSKKQVCVPLEVNSIQECINCENHENKSVNTEHSYDSAEKEIWIDVAEVNACHDAVSSEQRVECDPIYLKQHNNENLSGEDVGVTKDLSVDVSSKPDVPILDQSPEITNSAISKEIAVGDDQTRQMKLPSPQKTTSCAEDEESHSSDAKQLNTSMVKGKINKTGFVQATPRKMVTYTGMKENLASIKREQRGNMTAPNALSKRRALGNLRNN</sequence>
<feature type="compositionally biased region" description="Basic residues" evidence="1">
    <location>
        <begin position="201"/>
        <end position="211"/>
    </location>
</feature>
<feature type="region of interest" description="Disordered" evidence="1">
    <location>
        <begin position="196"/>
        <end position="215"/>
    </location>
</feature>
<name>A0A8T2YV77_POPDE</name>
<feature type="region of interest" description="Disordered" evidence="1">
    <location>
        <begin position="970"/>
        <end position="1033"/>
    </location>
</feature>
<feature type="region of interest" description="Disordered" evidence="1">
    <location>
        <begin position="1273"/>
        <end position="1372"/>
    </location>
</feature>
<feature type="region of interest" description="Disordered" evidence="1">
    <location>
        <begin position="131"/>
        <end position="174"/>
    </location>
</feature>
<feature type="region of interest" description="Disordered" evidence="1">
    <location>
        <begin position="549"/>
        <end position="581"/>
    </location>
</feature>
<feature type="region of interest" description="Disordered" evidence="1">
    <location>
        <begin position="829"/>
        <end position="850"/>
    </location>
</feature>
<dbReference type="EMBL" id="JACEGQ020000005">
    <property type="protein sequence ID" value="KAH8509085.1"/>
    <property type="molecule type" value="Genomic_DNA"/>
</dbReference>
<proteinExistence type="predicted"/>
<reference evidence="2" key="1">
    <citation type="journal article" date="2021" name="J. Hered.">
        <title>Genome Assembly of Salicaceae Populus deltoides (Eastern Cottonwood) I-69 Based on Nanopore Sequencing and Hi-C Technologies.</title>
        <authorList>
            <person name="Bai S."/>
            <person name="Wu H."/>
            <person name="Zhang J."/>
            <person name="Pan Z."/>
            <person name="Zhao W."/>
            <person name="Li Z."/>
            <person name="Tong C."/>
        </authorList>
    </citation>
    <scope>NUCLEOTIDE SEQUENCE</scope>
    <source>
        <tissue evidence="2">Leaf</tissue>
    </source>
</reference>
<feature type="region of interest" description="Disordered" evidence="1">
    <location>
        <begin position="385"/>
        <end position="432"/>
    </location>
</feature>
<feature type="compositionally biased region" description="Polar residues" evidence="1">
    <location>
        <begin position="1277"/>
        <end position="1291"/>
    </location>
</feature>
<gene>
    <name evidence="2" type="ORF">H0E87_011016</name>
</gene>
<keyword evidence="3" id="KW-1185">Reference proteome</keyword>
<feature type="region of interest" description="Disordered" evidence="1">
    <location>
        <begin position="2373"/>
        <end position="2395"/>
    </location>
</feature>
<feature type="compositionally biased region" description="Polar residues" evidence="1">
    <location>
        <begin position="986"/>
        <end position="1012"/>
    </location>
</feature>
<feature type="region of interest" description="Disordered" evidence="1">
    <location>
        <begin position="2299"/>
        <end position="2333"/>
    </location>
</feature>
<feature type="compositionally biased region" description="Basic and acidic residues" evidence="1">
    <location>
        <begin position="565"/>
        <end position="580"/>
    </location>
</feature>
<feature type="region of interest" description="Disordered" evidence="1">
    <location>
        <begin position="227"/>
        <end position="306"/>
    </location>
</feature>
<protein>
    <submittedName>
        <fullName evidence="2">Uncharacterized protein</fullName>
    </submittedName>
</protein>
<dbReference type="Proteomes" id="UP000807159">
    <property type="component" value="Chromosome 5"/>
</dbReference>
<comment type="caution">
    <text evidence="2">The sequence shown here is derived from an EMBL/GenBank/DDBJ whole genome shotgun (WGS) entry which is preliminary data.</text>
</comment>
<feature type="compositionally biased region" description="Basic and acidic residues" evidence="1">
    <location>
        <begin position="1329"/>
        <end position="1354"/>
    </location>
</feature>
<evidence type="ECO:0000313" key="2">
    <source>
        <dbReference type="EMBL" id="KAH8509085.1"/>
    </source>
</evidence>
<evidence type="ECO:0000256" key="1">
    <source>
        <dbReference type="SAM" id="MobiDB-lite"/>
    </source>
</evidence>
<feature type="compositionally biased region" description="Polar residues" evidence="1">
    <location>
        <begin position="1355"/>
        <end position="1369"/>
    </location>
</feature>
<feature type="compositionally biased region" description="Basic and acidic residues" evidence="1">
    <location>
        <begin position="1312"/>
        <end position="1322"/>
    </location>
</feature>